<feature type="coiled-coil region" evidence="1">
    <location>
        <begin position="282"/>
        <end position="313"/>
    </location>
</feature>
<evidence type="ECO:0000313" key="4">
    <source>
        <dbReference type="EMBL" id="KAG2233050.1"/>
    </source>
</evidence>
<protein>
    <recommendedName>
        <fullName evidence="3">J domain-containing protein</fullName>
    </recommendedName>
</protein>
<dbReference type="GO" id="GO:0030544">
    <property type="term" value="F:Hsp70 protein binding"/>
    <property type="evidence" value="ECO:0007669"/>
    <property type="project" value="InterPro"/>
</dbReference>
<dbReference type="CDD" id="cd06257">
    <property type="entry name" value="DnaJ"/>
    <property type="match status" value="1"/>
</dbReference>
<comment type="caution">
    <text evidence="4">The sequence shown here is derived from an EMBL/GenBank/DDBJ whole genome shotgun (WGS) entry which is preliminary data.</text>
</comment>
<dbReference type="PANTHER" id="PTHR45168:SF3">
    <property type="entry name" value="DNAJ HEAT SHOCK PROTEIN FAMILY (HSP40) MEMBER B2"/>
    <property type="match status" value="1"/>
</dbReference>
<dbReference type="PANTHER" id="PTHR45168">
    <property type="entry name" value="DNAJ HOMOLOG SUBFAMILY B MEMBER 2"/>
    <property type="match status" value="1"/>
</dbReference>
<accession>A0A8H7SN53</accession>
<evidence type="ECO:0000256" key="1">
    <source>
        <dbReference type="SAM" id="Coils"/>
    </source>
</evidence>
<sequence length="386" mass="45134">MSTIDYYEILNISTDADEQQIKKSYRKLALKYHPDKNSSPDAVEKFKDISEAYEILSDPEKRRVYDNRGETSLHGDDDFLFNGFQFHRPEDVFADFFNHMNGFGGFNDNIFSSFMMPPPPPPPMQSPFIPFGNNGFNQSFMSHSMMHNSPFGSHDFMAQQQQQQQFPSMMRQHSQQQQQSFSSSTSSSNRGNNYLKSVTTSTRSINGVVETVKITKITDENGTNVIEEYSNGTTKINGIEQSPATMSIENNNVRSRKNEIMLTDSSEKLQIERDDVQDVNQNNREQEDFNELKQRMIQEMEQERLRRDQWELQRRNELYMQQQQYHQQQQQQMYYYQRRQQQQQQQQMFAAAAAAASMGNFPYHPYTVDEDDLDFQNIYFSSTTAG</sequence>
<keyword evidence="1" id="KW-0175">Coiled coil</keyword>
<dbReference type="Pfam" id="PF00226">
    <property type="entry name" value="DnaJ"/>
    <property type="match status" value="1"/>
</dbReference>
<evidence type="ECO:0000259" key="3">
    <source>
        <dbReference type="PROSITE" id="PS50076"/>
    </source>
</evidence>
<organism evidence="4 5">
    <name type="scientific">Thamnidium elegans</name>
    <dbReference type="NCBI Taxonomy" id="101142"/>
    <lineage>
        <taxon>Eukaryota</taxon>
        <taxon>Fungi</taxon>
        <taxon>Fungi incertae sedis</taxon>
        <taxon>Mucoromycota</taxon>
        <taxon>Mucoromycotina</taxon>
        <taxon>Mucoromycetes</taxon>
        <taxon>Mucorales</taxon>
        <taxon>Mucorineae</taxon>
        <taxon>Mucoraceae</taxon>
        <taxon>Thamnidium</taxon>
    </lineage>
</organism>
<dbReference type="InterPro" id="IPR001623">
    <property type="entry name" value="DnaJ_domain"/>
</dbReference>
<dbReference type="SMART" id="SM00271">
    <property type="entry name" value="DnaJ"/>
    <property type="match status" value="1"/>
</dbReference>
<dbReference type="Gene3D" id="1.10.287.110">
    <property type="entry name" value="DnaJ domain"/>
    <property type="match status" value="1"/>
</dbReference>
<feature type="compositionally biased region" description="Low complexity" evidence="2">
    <location>
        <begin position="172"/>
        <end position="188"/>
    </location>
</feature>
<dbReference type="GO" id="GO:0051082">
    <property type="term" value="F:unfolded protein binding"/>
    <property type="evidence" value="ECO:0007669"/>
    <property type="project" value="InterPro"/>
</dbReference>
<dbReference type="SUPFAM" id="SSF46565">
    <property type="entry name" value="Chaperone J-domain"/>
    <property type="match status" value="1"/>
</dbReference>
<gene>
    <name evidence="4" type="ORF">INT48_009850</name>
</gene>
<dbReference type="PROSITE" id="PS50076">
    <property type="entry name" value="DNAJ_2"/>
    <property type="match status" value="1"/>
</dbReference>
<dbReference type="InterPro" id="IPR018253">
    <property type="entry name" value="DnaJ_domain_CS"/>
</dbReference>
<dbReference type="AlphaFoldDB" id="A0A8H7SN53"/>
<dbReference type="InterPro" id="IPR043183">
    <property type="entry name" value="DNJB2/6-like"/>
</dbReference>
<keyword evidence="5" id="KW-1185">Reference proteome</keyword>
<feature type="domain" description="J" evidence="3">
    <location>
        <begin position="5"/>
        <end position="69"/>
    </location>
</feature>
<proteinExistence type="predicted"/>
<dbReference type="PRINTS" id="PR00625">
    <property type="entry name" value="JDOMAIN"/>
</dbReference>
<name>A0A8H7SN53_9FUNG</name>
<feature type="region of interest" description="Disordered" evidence="2">
    <location>
        <begin position="158"/>
        <end position="197"/>
    </location>
</feature>
<dbReference type="Proteomes" id="UP000613177">
    <property type="component" value="Unassembled WGS sequence"/>
</dbReference>
<dbReference type="PROSITE" id="PS00636">
    <property type="entry name" value="DNAJ_1"/>
    <property type="match status" value="1"/>
</dbReference>
<evidence type="ECO:0000313" key="5">
    <source>
        <dbReference type="Proteomes" id="UP000613177"/>
    </source>
</evidence>
<feature type="non-terminal residue" evidence="4">
    <location>
        <position position="386"/>
    </location>
</feature>
<evidence type="ECO:0000256" key="2">
    <source>
        <dbReference type="SAM" id="MobiDB-lite"/>
    </source>
</evidence>
<dbReference type="EMBL" id="JAEPRE010000091">
    <property type="protein sequence ID" value="KAG2233050.1"/>
    <property type="molecule type" value="Genomic_DNA"/>
</dbReference>
<reference evidence="4" key="1">
    <citation type="submission" date="2021-01" db="EMBL/GenBank/DDBJ databases">
        <title>Metabolic potential, ecology and presence of endohyphal bacteria is reflected in genomic diversity of Mucoromycotina.</title>
        <authorList>
            <person name="Muszewska A."/>
            <person name="Okrasinska A."/>
            <person name="Steczkiewicz K."/>
            <person name="Drgas O."/>
            <person name="Orlowska M."/>
            <person name="Perlinska-Lenart U."/>
            <person name="Aleksandrzak-Piekarczyk T."/>
            <person name="Szatraj K."/>
            <person name="Zielenkiewicz U."/>
            <person name="Pilsyk S."/>
            <person name="Malc E."/>
            <person name="Mieczkowski P."/>
            <person name="Kruszewska J.S."/>
            <person name="Biernat P."/>
            <person name="Pawlowska J."/>
        </authorList>
    </citation>
    <scope>NUCLEOTIDE SEQUENCE</scope>
    <source>
        <strain evidence="4">WA0000018081</strain>
    </source>
</reference>
<dbReference type="InterPro" id="IPR036869">
    <property type="entry name" value="J_dom_sf"/>
</dbReference>